<reference evidence="1" key="3">
    <citation type="submission" date="2025-05" db="UniProtKB">
        <authorList>
            <consortium name="Ensembl"/>
        </authorList>
    </citation>
    <scope>IDENTIFICATION</scope>
    <source>
        <strain evidence="1">C57BL/6J</strain>
    </source>
</reference>
<dbReference type="AlphaFoldDB" id="A0A286YDL8"/>
<accession>A0A286YDL8</accession>
<protein>
    <submittedName>
        <fullName evidence="1">Ras and Rab interactor 1</fullName>
    </submittedName>
</protein>
<evidence type="ECO:0000313" key="3">
    <source>
        <dbReference type="Proteomes" id="UP000000589"/>
    </source>
</evidence>
<evidence type="ECO:0000313" key="1">
    <source>
        <dbReference type="Ensembl" id="ENSMUSP00000153481.2"/>
    </source>
</evidence>
<dbReference type="Ensembl" id="ENSMUST00000237762.2">
    <property type="protein sequence ID" value="ENSMUSP00000157927.2"/>
    <property type="gene ID" value="ENSMUSG00000024883.9"/>
</dbReference>
<reference evidence="1" key="2">
    <citation type="journal article" date="2011" name="PLoS Biol.">
        <title>Modernizing reference genome assemblies.</title>
        <authorList>
            <person name="Church D.M."/>
            <person name="Schneider V.A."/>
            <person name="Graves T."/>
            <person name="Auger K."/>
            <person name="Cunningham F."/>
            <person name="Bouk N."/>
            <person name="Chen H.C."/>
            <person name="Agarwala R."/>
            <person name="McLaren W.M."/>
            <person name="Ritchie G.R."/>
            <person name="Albracht D."/>
            <person name="Kremitzki M."/>
            <person name="Rock S."/>
            <person name="Kotkiewicz H."/>
            <person name="Kremitzki C."/>
            <person name="Wollam A."/>
            <person name="Trani L."/>
            <person name="Fulton L."/>
            <person name="Fulton R."/>
            <person name="Matthews L."/>
            <person name="Whitehead S."/>
            <person name="Chow W."/>
            <person name="Torrance J."/>
            <person name="Dunn M."/>
            <person name="Harden G."/>
            <person name="Threadgold G."/>
            <person name="Wood J."/>
            <person name="Collins J."/>
            <person name="Heath P."/>
            <person name="Griffiths G."/>
            <person name="Pelan S."/>
            <person name="Grafham D."/>
            <person name="Eichler E.E."/>
            <person name="Weinstock G."/>
            <person name="Mardis E.R."/>
            <person name="Wilson R.K."/>
            <person name="Howe K."/>
            <person name="Flicek P."/>
            <person name="Hubbard T."/>
        </authorList>
    </citation>
    <scope>NUCLEOTIDE SEQUENCE [LARGE SCALE GENOMIC DNA]</scope>
    <source>
        <strain evidence="1">C57BL/6J</strain>
    </source>
</reference>
<dbReference type="Ensembl" id="ENSMUST00000224288.2">
    <property type="protein sequence ID" value="ENSMUSP00000153481.2"/>
    <property type="gene ID" value="ENSMUSG00000024883.9"/>
</dbReference>
<name>A0A286YDL8_MOUSE</name>
<dbReference type="Proteomes" id="UP000000589">
    <property type="component" value="Chromosome 19"/>
</dbReference>
<evidence type="ECO:0007829" key="5">
    <source>
        <dbReference type="ProteomicsDB" id="A0A286YDL8"/>
    </source>
</evidence>
<gene>
    <name evidence="1 2" type="primary">Rin1</name>
</gene>
<dbReference type="AGR" id="MGI:2385695"/>
<organism evidence="1 3">
    <name type="scientific">Mus musculus</name>
    <name type="common">Mouse</name>
    <dbReference type="NCBI Taxonomy" id="10090"/>
    <lineage>
        <taxon>Eukaryota</taxon>
        <taxon>Metazoa</taxon>
        <taxon>Chordata</taxon>
        <taxon>Craniata</taxon>
        <taxon>Vertebrata</taxon>
        <taxon>Euteleostomi</taxon>
        <taxon>Mammalia</taxon>
        <taxon>Eutheria</taxon>
        <taxon>Euarchontoglires</taxon>
        <taxon>Glires</taxon>
        <taxon>Rodentia</taxon>
        <taxon>Myomorpha</taxon>
        <taxon>Muroidea</taxon>
        <taxon>Muridae</taxon>
        <taxon>Murinae</taxon>
        <taxon>Mus</taxon>
        <taxon>Mus</taxon>
    </lineage>
</organism>
<dbReference type="ProteomicsDB" id="320133"/>
<dbReference type="Antibodypedia" id="30128">
    <property type="antibodies" value="207 antibodies from 31 providers"/>
</dbReference>
<sequence length="39" mass="4150">MEDPGETGAHPLGATNLNFVPGHQQKENCGPTLQPRCTC</sequence>
<evidence type="ECO:0000313" key="2">
    <source>
        <dbReference type="MGI" id="MGI:2385695"/>
    </source>
</evidence>
<proteinExistence type="evidence at protein level"/>
<dbReference type="MGI" id="MGI:2385695">
    <property type="gene designation" value="Rin1"/>
</dbReference>
<keyword evidence="3" id="KW-1185">Reference proteome</keyword>
<dbReference type="VEuPathDB" id="HostDB:ENSMUSG00000024883"/>
<dbReference type="GeneTree" id="ENSGT00940000161834"/>
<dbReference type="ExpressionAtlas" id="A0A286YDL8">
    <property type="expression patterns" value="baseline and differential"/>
</dbReference>
<reference evidence="1 3" key="1">
    <citation type="journal article" date="2009" name="PLoS Biol.">
        <title>Lineage-specific biology revealed by a finished genome assembly of the mouse.</title>
        <authorList>
            <consortium name="Mouse Genome Sequencing Consortium"/>
            <person name="Church D.M."/>
            <person name="Goodstadt L."/>
            <person name="Hillier L.W."/>
            <person name="Zody M.C."/>
            <person name="Goldstein S."/>
            <person name="She X."/>
            <person name="Bult C.J."/>
            <person name="Agarwala R."/>
            <person name="Cherry J.L."/>
            <person name="DiCuccio M."/>
            <person name="Hlavina W."/>
            <person name="Kapustin Y."/>
            <person name="Meric P."/>
            <person name="Maglott D."/>
            <person name="Birtle Z."/>
            <person name="Marques A.C."/>
            <person name="Graves T."/>
            <person name="Zhou S."/>
            <person name="Teague B."/>
            <person name="Potamousis K."/>
            <person name="Churas C."/>
            <person name="Place M."/>
            <person name="Herschleb J."/>
            <person name="Runnheim R."/>
            <person name="Forrest D."/>
            <person name="Amos-Landgraf J."/>
            <person name="Schwartz D.C."/>
            <person name="Cheng Z."/>
            <person name="Lindblad-Toh K."/>
            <person name="Eichler E.E."/>
            <person name="Ponting C.P."/>
        </authorList>
    </citation>
    <scope>NUCLEOTIDE SEQUENCE [LARGE SCALE GENOMIC DNA]</scope>
    <source>
        <strain evidence="1 3">C57BL/6J</strain>
    </source>
</reference>
<dbReference type="Bgee" id="ENSMUSG00000024883">
    <property type="expression patterns" value="Expressed in nucleus accumbens and 189 other cell types or tissues"/>
</dbReference>
<evidence type="ECO:0007829" key="4">
    <source>
        <dbReference type="PeptideAtlas" id="A0A286YDL8"/>
    </source>
</evidence>
<keyword evidence="4 5" id="KW-1267">Proteomics identification</keyword>
<dbReference type="SMR" id="A0A286YDL8"/>